<protein>
    <submittedName>
        <fullName evidence="2">ABC transporter substrate-binding protein</fullName>
    </submittedName>
</protein>
<dbReference type="SUPFAM" id="SSF53822">
    <property type="entry name" value="Periplasmic binding protein-like I"/>
    <property type="match status" value="1"/>
</dbReference>
<dbReference type="EMBL" id="VUMU01000001">
    <property type="protein sequence ID" value="MST56901.1"/>
    <property type="molecule type" value="Genomic_DNA"/>
</dbReference>
<gene>
    <name evidence="2" type="ORF">FYJ59_01330</name>
</gene>
<dbReference type="InterPro" id="IPR007487">
    <property type="entry name" value="ABC_transpt-TYRBP-like"/>
</dbReference>
<proteinExistence type="predicted"/>
<keyword evidence="1" id="KW-0732">Signal</keyword>
<accession>A0A6L5YF34</accession>
<sequence length="333" mass="34841">MKKRILAAVLTAVMAMGALTGCGSTGSKDNYTIGIMQYAVHGSLDNCREGFLQGLAEEGIVEGENLTIEYVNAQADNGTSAMTASNFVSKKVDMICAIATPCAMAAYNATMNTDIPVIYTAVSDPVEAGLANEDGTPVGNITGTSDALAVDAQLKMIREVLPEAKTIGIIYTTSEANSISTIAEYKALAGNYGFEIVDSGVTAMSEVALAAADVASKVDCITNLTDNTVVSALQTVLDEANKAGIPVFGSEVEQVKAGCVASMGLEYIELGKQTGKMAAKVLKGEAKASELNFEVISEPSLYVNFAAAEKIGLELPENYKTDAYQSFDEIVVQ</sequence>
<dbReference type="AlphaFoldDB" id="A0A6L5YF34"/>
<dbReference type="PANTHER" id="PTHR35271">
    <property type="entry name" value="ABC TRANSPORTER, SUBSTRATE-BINDING LIPOPROTEIN-RELATED"/>
    <property type="match status" value="1"/>
</dbReference>
<dbReference type="Proteomes" id="UP000476055">
    <property type="component" value="Unassembled WGS sequence"/>
</dbReference>
<dbReference type="PROSITE" id="PS51257">
    <property type="entry name" value="PROKAR_LIPOPROTEIN"/>
    <property type="match status" value="1"/>
</dbReference>
<dbReference type="InterPro" id="IPR028082">
    <property type="entry name" value="Peripla_BP_I"/>
</dbReference>
<organism evidence="2 3">
    <name type="scientific">Waltera intestinalis</name>
    <dbReference type="NCBI Taxonomy" id="2606635"/>
    <lineage>
        <taxon>Bacteria</taxon>
        <taxon>Bacillati</taxon>
        <taxon>Bacillota</taxon>
        <taxon>Clostridia</taxon>
        <taxon>Lachnospirales</taxon>
        <taxon>Lachnospiraceae</taxon>
        <taxon>Waltera</taxon>
    </lineage>
</organism>
<comment type="caution">
    <text evidence="2">The sequence shown here is derived from an EMBL/GenBank/DDBJ whole genome shotgun (WGS) entry which is preliminary data.</text>
</comment>
<name>A0A6L5YF34_9FIRM</name>
<reference evidence="2 3" key="1">
    <citation type="submission" date="2019-08" db="EMBL/GenBank/DDBJ databases">
        <title>In-depth cultivation of the pig gut microbiome towards novel bacterial diversity and tailored functional studies.</title>
        <authorList>
            <person name="Wylensek D."/>
            <person name="Hitch T.C.A."/>
            <person name="Clavel T."/>
        </authorList>
    </citation>
    <scope>NUCLEOTIDE SEQUENCE [LARGE SCALE GENOMIC DNA]</scope>
    <source>
        <strain evidence="2 3">WCA3-601-WT-6H</strain>
    </source>
</reference>
<dbReference type="Pfam" id="PF04392">
    <property type="entry name" value="ABC_sub_bind"/>
    <property type="match status" value="1"/>
</dbReference>
<dbReference type="Gene3D" id="3.40.50.2300">
    <property type="match status" value="2"/>
</dbReference>
<feature type="signal peptide" evidence="1">
    <location>
        <begin position="1"/>
        <end position="20"/>
    </location>
</feature>
<dbReference type="RefSeq" id="WP_022154475.1">
    <property type="nucleotide sequence ID" value="NZ_DAWCKG010000129.1"/>
</dbReference>
<dbReference type="PANTHER" id="PTHR35271:SF1">
    <property type="entry name" value="ABC TRANSPORTER, SUBSTRATE-BINDING LIPOPROTEIN"/>
    <property type="match status" value="1"/>
</dbReference>
<evidence type="ECO:0000313" key="3">
    <source>
        <dbReference type="Proteomes" id="UP000476055"/>
    </source>
</evidence>
<evidence type="ECO:0000256" key="1">
    <source>
        <dbReference type="SAM" id="SignalP"/>
    </source>
</evidence>
<keyword evidence="3" id="KW-1185">Reference proteome</keyword>
<dbReference type="CDD" id="cd06325">
    <property type="entry name" value="PBP1_ABC_unchar_transporter"/>
    <property type="match status" value="1"/>
</dbReference>
<evidence type="ECO:0000313" key="2">
    <source>
        <dbReference type="EMBL" id="MST56901.1"/>
    </source>
</evidence>
<feature type="chain" id="PRO_5038399626" evidence="1">
    <location>
        <begin position="21"/>
        <end position="333"/>
    </location>
</feature>